<comment type="function">
    <text evidence="4 5">Participates actively in the response to hyperosmotic and heat shock by preventing the aggregation of stress-denatured proteins, in association with DnaK and GrpE. It is the nucleotide exchange factor for DnaK and may function as a thermosensor. Unfolded proteins bind initially to DnaJ; upon interaction with the DnaJ-bound protein, DnaK hydrolyzes its bound ATP, resulting in the formation of a stable complex. GrpE releases ADP from DnaK; ATP binding to DnaK triggers the release of the substrate protein, thus completing the reaction cycle. Several rounds of ATP-dependent interactions between DnaJ, DnaK and GrpE are required for fully efficient folding.</text>
</comment>
<dbReference type="AlphaFoldDB" id="A0AAU7X912"/>
<proteinExistence type="inferred from homology"/>
<dbReference type="GO" id="GO:0000774">
    <property type="term" value="F:adenyl-nucleotide exchange factor activity"/>
    <property type="evidence" value="ECO:0007669"/>
    <property type="project" value="InterPro"/>
</dbReference>
<dbReference type="GO" id="GO:0042803">
    <property type="term" value="F:protein homodimerization activity"/>
    <property type="evidence" value="ECO:0007669"/>
    <property type="project" value="InterPro"/>
</dbReference>
<dbReference type="HAMAP" id="MF_01151">
    <property type="entry name" value="GrpE"/>
    <property type="match status" value="1"/>
</dbReference>
<evidence type="ECO:0000256" key="1">
    <source>
        <dbReference type="ARBA" id="ARBA00009054"/>
    </source>
</evidence>
<dbReference type="KEGG" id="mflg:ABS361_15515"/>
<name>A0AAU7X912_9HYPH</name>
<protein>
    <recommendedName>
        <fullName evidence="4 5">Protein GrpE</fullName>
    </recommendedName>
    <alternativeName>
        <fullName evidence="4">HSP-70 cofactor</fullName>
    </alternativeName>
</protein>
<evidence type="ECO:0000256" key="8">
    <source>
        <dbReference type="SAM" id="MobiDB-lite"/>
    </source>
</evidence>
<dbReference type="FunFam" id="2.30.22.10:FF:000002">
    <property type="entry name" value="GrpE protein homolog"/>
    <property type="match status" value="1"/>
</dbReference>
<dbReference type="GO" id="GO:0051087">
    <property type="term" value="F:protein-folding chaperone binding"/>
    <property type="evidence" value="ECO:0007669"/>
    <property type="project" value="InterPro"/>
</dbReference>
<evidence type="ECO:0000256" key="5">
    <source>
        <dbReference type="RuleBase" id="RU000639"/>
    </source>
</evidence>
<keyword evidence="4" id="KW-0963">Cytoplasm</keyword>
<dbReference type="InterPro" id="IPR013805">
    <property type="entry name" value="GrpE_CC"/>
</dbReference>
<evidence type="ECO:0000313" key="9">
    <source>
        <dbReference type="EMBL" id="XBY43486.1"/>
    </source>
</evidence>
<dbReference type="SUPFAM" id="SSF51064">
    <property type="entry name" value="Head domain of nucleotide exchange factor GrpE"/>
    <property type="match status" value="1"/>
</dbReference>
<dbReference type="Gene3D" id="2.30.22.10">
    <property type="entry name" value="Head domain of nucleotide exchange factor GrpE"/>
    <property type="match status" value="1"/>
</dbReference>
<keyword evidence="3 4" id="KW-0143">Chaperone</keyword>
<feature type="region of interest" description="Disordered" evidence="8">
    <location>
        <begin position="1"/>
        <end position="40"/>
    </location>
</feature>
<dbReference type="PRINTS" id="PR00773">
    <property type="entry name" value="GRPEPROTEIN"/>
</dbReference>
<evidence type="ECO:0000256" key="4">
    <source>
        <dbReference type="HAMAP-Rule" id="MF_01151"/>
    </source>
</evidence>
<dbReference type="InterPro" id="IPR009012">
    <property type="entry name" value="GrpE_head"/>
</dbReference>
<evidence type="ECO:0000256" key="7">
    <source>
        <dbReference type="SAM" id="Coils"/>
    </source>
</evidence>
<keyword evidence="7" id="KW-0175">Coiled coil</keyword>
<dbReference type="PANTHER" id="PTHR21237:SF23">
    <property type="entry name" value="GRPE PROTEIN HOMOLOG, MITOCHONDRIAL"/>
    <property type="match status" value="1"/>
</dbReference>
<dbReference type="Pfam" id="PF01025">
    <property type="entry name" value="GrpE"/>
    <property type="match status" value="1"/>
</dbReference>
<gene>
    <name evidence="4 9" type="primary">grpE</name>
    <name evidence="9" type="ORF">ABS361_15515</name>
</gene>
<evidence type="ECO:0000256" key="6">
    <source>
        <dbReference type="RuleBase" id="RU004478"/>
    </source>
</evidence>
<comment type="subcellular location">
    <subcellularLocation>
        <location evidence="4">Cytoplasm</location>
    </subcellularLocation>
</comment>
<comment type="similarity">
    <text evidence="1 4 6">Belongs to the GrpE family.</text>
</comment>
<dbReference type="GO" id="GO:0005737">
    <property type="term" value="C:cytoplasm"/>
    <property type="evidence" value="ECO:0007669"/>
    <property type="project" value="UniProtKB-SubCell"/>
</dbReference>
<dbReference type="SUPFAM" id="SSF58014">
    <property type="entry name" value="Coiled-coil domain of nucleotide exchange factor GrpE"/>
    <property type="match status" value="1"/>
</dbReference>
<dbReference type="Gene3D" id="3.90.20.20">
    <property type="match status" value="1"/>
</dbReference>
<dbReference type="NCBIfam" id="NF010738">
    <property type="entry name" value="PRK14140.1"/>
    <property type="match status" value="1"/>
</dbReference>
<dbReference type="PANTHER" id="PTHR21237">
    <property type="entry name" value="GRPE PROTEIN"/>
    <property type="match status" value="1"/>
</dbReference>
<dbReference type="CDD" id="cd00446">
    <property type="entry name" value="GrpE"/>
    <property type="match status" value="1"/>
</dbReference>
<feature type="region of interest" description="Disordered" evidence="8">
    <location>
        <begin position="199"/>
        <end position="221"/>
    </location>
</feature>
<dbReference type="RefSeq" id="WP_407048587.1">
    <property type="nucleotide sequence ID" value="NZ_CP158568.1"/>
</dbReference>
<organism evidence="9">
    <name type="scientific">Methyloraptor flagellatus</name>
    <dbReference type="NCBI Taxonomy" id="3162530"/>
    <lineage>
        <taxon>Bacteria</taxon>
        <taxon>Pseudomonadati</taxon>
        <taxon>Pseudomonadota</taxon>
        <taxon>Alphaproteobacteria</taxon>
        <taxon>Hyphomicrobiales</taxon>
        <taxon>Ancalomicrobiaceae</taxon>
        <taxon>Methyloraptor</taxon>
    </lineage>
</organism>
<sequence length="221" mass="23031">MTDETKHGPAGAESGAETADAATTIGAEAPANEAAAGAGTPDPIAAAQALASENAELKDRVLRTLAEMENLRRRTEKEVKDARDYAVTAFARDLLSVSDNFSRALGALPAELRTSADAGIKALVDGVEMTGRELLKSLERHGVKKLEPLGQKFDPNMHQAMFEIPNADVVSGTVVQVLQDGYAIGERVLRPALVGVAKGGPKQAPAEAAQPEPGAGVDRTV</sequence>
<comment type="subunit">
    <text evidence="4">Homodimer.</text>
</comment>
<dbReference type="GO" id="GO:0051082">
    <property type="term" value="F:unfolded protein binding"/>
    <property type="evidence" value="ECO:0007669"/>
    <property type="project" value="TreeGrafter"/>
</dbReference>
<evidence type="ECO:0000256" key="2">
    <source>
        <dbReference type="ARBA" id="ARBA00023016"/>
    </source>
</evidence>
<accession>A0AAU7X912</accession>
<evidence type="ECO:0000256" key="3">
    <source>
        <dbReference type="ARBA" id="ARBA00023186"/>
    </source>
</evidence>
<feature type="compositionally biased region" description="Low complexity" evidence="8">
    <location>
        <begin position="26"/>
        <end position="40"/>
    </location>
</feature>
<keyword evidence="2 4" id="KW-0346">Stress response</keyword>
<dbReference type="PROSITE" id="PS01071">
    <property type="entry name" value="GRPE"/>
    <property type="match status" value="1"/>
</dbReference>
<dbReference type="NCBIfam" id="NF010739">
    <property type="entry name" value="PRK14141.1"/>
    <property type="match status" value="1"/>
</dbReference>
<dbReference type="InterPro" id="IPR000740">
    <property type="entry name" value="GrpE"/>
</dbReference>
<dbReference type="GO" id="GO:0006457">
    <property type="term" value="P:protein folding"/>
    <property type="evidence" value="ECO:0007669"/>
    <property type="project" value="InterPro"/>
</dbReference>
<reference evidence="9" key="1">
    <citation type="submission" date="2024-06" db="EMBL/GenBank/DDBJ databases">
        <title>Methylostella associata gen. nov., sp. nov., a novel Ancalomicrobiaceae-affiliated facultatively methylotrophic bacteria that feed on methanotrophs of the genus Methylococcus.</title>
        <authorList>
            <person name="Saltykova V."/>
            <person name="Danilova O.V."/>
            <person name="Oshkin I.Y."/>
            <person name="Belova S.E."/>
            <person name="Pimenov N.V."/>
            <person name="Dedysh S.N."/>
        </authorList>
    </citation>
    <scope>NUCLEOTIDE SEQUENCE</scope>
    <source>
        <strain evidence="9">S20</strain>
    </source>
</reference>
<feature type="coiled-coil region" evidence="7">
    <location>
        <begin position="54"/>
        <end position="85"/>
    </location>
</feature>
<dbReference type="EMBL" id="CP158568">
    <property type="protein sequence ID" value="XBY43486.1"/>
    <property type="molecule type" value="Genomic_DNA"/>
</dbReference>